<name>A0A136PX22_9ACTN</name>
<evidence type="ECO:0000256" key="7">
    <source>
        <dbReference type="SAM" id="Phobius"/>
    </source>
</evidence>
<dbReference type="SUPFAM" id="SSF82866">
    <property type="entry name" value="Multidrug efflux transporter AcrB transmembrane domain"/>
    <property type="match status" value="1"/>
</dbReference>
<accession>A0A136PX22</accession>
<dbReference type="PANTHER" id="PTHR33406">
    <property type="entry name" value="MEMBRANE PROTEIN MJ1562-RELATED"/>
    <property type="match status" value="1"/>
</dbReference>
<evidence type="ECO:0000256" key="4">
    <source>
        <dbReference type="ARBA" id="ARBA00022692"/>
    </source>
</evidence>
<dbReference type="AlphaFoldDB" id="A0A136PX22"/>
<evidence type="ECO:0000256" key="5">
    <source>
        <dbReference type="ARBA" id="ARBA00022989"/>
    </source>
</evidence>
<keyword evidence="4 7" id="KW-0812">Transmembrane</keyword>
<dbReference type="Gene3D" id="1.20.1640.10">
    <property type="entry name" value="Multidrug efflux transporter AcrB transmembrane domain"/>
    <property type="match status" value="1"/>
</dbReference>
<evidence type="ECO:0000256" key="1">
    <source>
        <dbReference type="ARBA" id="ARBA00004651"/>
    </source>
</evidence>
<dbReference type="PANTHER" id="PTHR33406:SF11">
    <property type="entry name" value="MEMBRANE PROTEIN SCO6666-RELATED"/>
    <property type="match status" value="1"/>
</dbReference>
<sequence length="142" mass="15499">MLFLLPILLTGILFGLAMDYEVFLVTRMREAYVHGAPARQAVVDGFTHSARVVAAAALIMVGVFAGFTLTDDIILKTIGFALAVGVLVDAFLVRMLVVPAVMLILGRRIWWMPRWMEKVVPSLDVEGEALAQRLPAMAPTSS</sequence>
<evidence type="ECO:0000256" key="3">
    <source>
        <dbReference type="ARBA" id="ARBA00022475"/>
    </source>
</evidence>
<evidence type="ECO:0000256" key="6">
    <source>
        <dbReference type="ARBA" id="ARBA00023136"/>
    </source>
</evidence>
<keyword evidence="6 7" id="KW-0472">Membrane</keyword>
<dbReference type="Pfam" id="PF03176">
    <property type="entry name" value="MMPL"/>
    <property type="match status" value="1"/>
</dbReference>
<dbReference type="GO" id="GO:0005886">
    <property type="term" value="C:plasma membrane"/>
    <property type="evidence" value="ECO:0007669"/>
    <property type="project" value="UniProtKB-SubCell"/>
</dbReference>
<keyword evidence="3" id="KW-1003">Cell membrane</keyword>
<reference evidence="9 10" key="1">
    <citation type="submission" date="2016-01" db="EMBL/GenBank/DDBJ databases">
        <title>Whole genome sequence and analysis of Micromonospora rosaria DSM 803, which can produce antibacterial substance rosamicin.</title>
        <authorList>
            <person name="Yang H."/>
            <person name="He X."/>
            <person name="Zhu D."/>
        </authorList>
    </citation>
    <scope>NUCLEOTIDE SEQUENCE [LARGE SCALE GENOMIC DNA]</scope>
    <source>
        <strain evidence="9 10">DSM 803</strain>
    </source>
</reference>
<feature type="domain" description="Membrane transport protein MMPL" evidence="8">
    <location>
        <begin position="6"/>
        <end position="114"/>
    </location>
</feature>
<dbReference type="Proteomes" id="UP000070620">
    <property type="component" value="Unassembled WGS sequence"/>
</dbReference>
<protein>
    <recommendedName>
        <fullName evidence="8">Membrane transport protein MMPL domain-containing protein</fullName>
    </recommendedName>
</protein>
<dbReference type="InterPro" id="IPR050545">
    <property type="entry name" value="Mycobact_MmpL"/>
</dbReference>
<comment type="caution">
    <text evidence="9">The sequence shown here is derived from an EMBL/GenBank/DDBJ whole genome shotgun (WGS) entry which is preliminary data.</text>
</comment>
<dbReference type="EMBL" id="LRQV01000010">
    <property type="protein sequence ID" value="KXK63028.1"/>
    <property type="molecule type" value="Genomic_DNA"/>
</dbReference>
<feature type="transmembrane region" description="Helical" evidence="7">
    <location>
        <begin position="52"/>
        <end position="69"/>
    </location>
</feature>
<organism evidence="9 10">
    <name type="scientific">Micromonospora rosaria</name>
    <dbReference type="NCBI Taxonomy" id="47874"/>
    <lineage>
        <taxon>Bacteria</taxon>
        <taxon>Bacillati</taxon>
        <taxon>Actinomycetota</taxon>
        <taxon>Actinomycetes</taxon>
        <taxon>Micromonosporales</taxon>
        <taxon>Micromonosporaceae</taxon>
        <taxon>Micromonospora</taxon>
    </lineage>
</organism>
<keyword evidence="5 7" id="KW-1133">Transmembrane helix</keyword>
<evidence type="ECO:0000259" key="8">
    <source>
        <dbReference type="Pfam" id="PF03176"/>
    </source>
</evidence>
<evidence type="ECO:0000313" key="10">
    <source>
        <dbReference type="Proteomes" id="UP000070620"/>
    </source>
</evidence>
<keyword evidence="10" id="KW-1185">Reference proteome</keyword>
<comment type="subcellular location">
    <subcellularLocation>
        <location evidence="1">Cell membrane</location>
        <topology evidence="1">Multi-pass membrane protein</topology>
    </subcellularLocation>
</comment>
<evidence type="ECO:0000256" key="2">
    <source>
        <dbReference type="ARBA" id="ARBA00010157"/>
    </source>
</evidence>
<evidence type="ECO:0000313" key="9">
    <source>
        <dbReference type="EMBL" id="KXK63028.1"/>
    </source>
</evidence>
<comment type="similarity">
    <text evidence="2">Belongs to the resistance-nodulation-cell division (RND) (TC 2.A.6) family. MmpL subfamily.</text>
</comment>
<proteinExistence type="inferred from homology"/>
<gene>
    <name evidence="9" type="ORF">AWW66_05125</name>
</gene>
<feature type="transmembrane region" description="Helical" evidence="7">
    <location>
        <begin position="81"/>
        <end position="105"/>
    </location>
</feature>
<dbReference type="InterPro" id="IPR004869">
    <property type="entry name" value="MMPL_dom"/>
</dbReference>